<dbReference type="OrthoDB" id="10693838at2759"/>
<feature type="transmembrane region" description="Helical" evidence="1">
    <location>
        <begin position="23"/>
        <end position="42"/>
    </location>
</feature>
<dbReference type="Pfam" id="PF10327">
    <property type="entry name" value="7TM_GPCR_Sri"/>
    <property type="match status" value="1"/>
</dbReference>
<name>A0A9P1IY35_9PELO</name>
<dbReference type="AlphaFoldDB" id="A0A9P1IY35"/>
<comment type="caution">
    <text evidence="2">The sequence shown here is derived from an EMBL/GenBank/DDBJ whole genome shotgun (WGS) entry which is preliminary data.</text>
</comment>
<dbReference type="PANTHER" id="PTHR45830:SF14">
    <property type="entry name" value="SERPENTINE RECEPTOR, CLASS T"/>
    <property type="match status" value="1"/>
</dbReference>
<accession>A0A9P1IY35</accession>
<feature type="transmembrane region" description="Helical" evidence="1">
    <location>
        <begin position="99"/>
        <end position="125"/>
    </location>
</feature>
<evidence type="ECO:0000256" key="1">
    <source>
        <dbReference type="SAM" id="Phobius"/>
    </source>
</evidence>
<feature type="transmembrane region" description="Helical" evidence="1">
    <location>
        <begin position="241"/>
        <end position="265"/>
    </location>
</feature>
<gene>
    <name evidence="2" type="ORF">CAMP_LOCUS14894</name>
</gene>
<keyword evidence="3" id="KW-1185">Reference proteome</keyword>
<dbReference type="PANTHER" id="PTHR45830">
    <property type="entry name" value="SERPENTINE RECEPTOR, CLASS I"/>
    <property type="match status" value="1"/>
</dbReference>
<dbReference type="Proteomes" id="UP001152747">
    <property type="component" value="Unassembled WGS sequence"/>
</dbReference>
<keyword evidence="1" id="KW-0472">Membrane</keyword>
<proteinExistence type="predicted"/>
<evidence type="ECO:0000313" key="2">
    <source>
        <dbReference type="EMBL" id="CAI5452257.1"/>
    </source>
</evidence>
<evidence type="ECO:0000313" key="3">
    <source>
        <dbReference type="Proteomes" id="UP001152747"/>
    </source>
</evidence>
<dbReference type="InterPro" id="IPR019429">
    <property type="entry name" value="7TM_GPCR_serpentine_rcpt_Sri"/>
</dbReference>
<keyword evidence="1" id="KW-0812">Transmembrane</keyword>
<sequence>METRYEHIYILDNIEIDYLFETSIFTVFISFVVNIFGLNMLINHSKRDNTSYRYCLIVSQITAFIPQCYWGICQCTIALFPFPGFISQGILASYVSTMILFFTWFGLFTIHALSFIYVLIIRLKIVEAFITKKSSNYTLYITLVSILLGFCWIFIIYFIFNNVASVEYISSHFPNYIHLLQVKGIFIVTDEILLRYSICIVVFTIFSTICFYIYLCYKIIGNVKSQQNKMSRSQKNHQKKVLYESIIQSCIKCVTCGSCGTWWVLLFIFAPIGNVNMFTLIVHCIFVGAPIPGTIVMLYQHPTYFKKDLKKVSVPIIQQSSIQNYLRT</sequence>
<protein>
    <submittedName>
        <fullName evidence="2">Uncharacterized protein</fullName>
    </submittedName>
</protein>
<feature type="transmembrane region" description="Helical" evidence="1">
    <location>
        <begin position="193"/>
        <end position="220"/>
    </location>
</feature>
<dbReference type="EMBL" id="CANHGI010000005">
    <property type="protein sequence ID" value="CAI5452257.1"/>
    <property type="molecule type" value="Genomic_DNA"/>
</dbReference>
<keyword evidence="1" id="KW-1133">Transmembrane helix</keyword>
<feature type="transmembrane region" description="Helical" evidence="1">
    <location>
        <begin position="277"/>
        <end position="299"/>
    </location>
</feature>
<feature type="transmembrane region" description="Helical" evidence="1">
    <location>
        <begin position="54"/>
        <end position="79"/>
    </location>
</feature>
<reference evidence="2" key="1">
    <citation type="submission" date="2022-11" db="EMBL/GenBank/DDBJ databases">
        <authorList>
            <person name="Kikuchi T."/>
        </authorList>
    </citation>
    <scope>NUCLEOTIDE SEQUENCE</scope>
    <source>
        <strain evidence="2">PS1010</strain>
    </source>
</reference>
<organism evidence="2 3">
    <name type="scientific">Caenorhabditis angaria</name>
    <dbReference type="NCBI Taxonomy" id="860376"/>
    <lineage>
        <taxon>Eukaryota</taxon>
        <taxon>Metazoa</taxon>
        <taxon>Ecdysozoa</taxon>
        <taxon>Nematoda</taxon>
        <taxon>Chromadorea</taxon>
        <taxon>Rhabditida</taxon>
        <taxon>Rhabditina</taxon>
        <taxon>Rhabditomorpha</taxon>
        <taxon>Rhabditoidea</taxon>
        <taxon>Rhabditidae</taxon>
        <taxon>Peloderinae</taxon>
        <taxon>Caenorhabditis</taxon>
    </lineage>
</organism>
<feature type="transmembrane region" description="Helical" evidence="1">
    <location>
        <begin position="137"/>
        <end position="160"/>
    </location>
</feature>